<comment type="caution">
    <text evidence="2">The sequence shown here is derived from an EMBL/GenBank/DDBJ whole genome shotgun (WGS) entry which is preliminary data.</text>
</comment>
<dbReference type="Proteomes" id="UP000655868">
    <property type="component" value="Unassembled WGS sequence"/>
</dbReference>
<dbReference type="EMBL" id="JAEMNV010000002">
    <property type="protein sequence ID" value="MBJ8338475.1"/>
    <property type="molecule type" value="Genomic_DNA"/>
</dbReference>
<dbReference type="SUPFAM" id="SSF82607">
    <property type="entry name" value="YbaB-like"/>
    <property type="match status" value="1"/>
</dbReference>
<sequence>MSASTAAEMDNLVDRATAKLESLEEALAGLSSIRARYTSDDGCVTAEVDGNGTLTGLWLEESITAKPANEVGPSITSAAHEAARIAGERRAQVIDRLNNAFGVDGPQ</sequence>
<dbReference type="Pfam" id="PF02575">
    <property type="entry name" value="YbaB_DNA_bd"/>
    <property type="match status" value="1"/>
</dbReference>
<evidence type="ECO:0000256" key="1">
    <source>
        <dbReference type="SAM" id="Coils"/>
    </source>
</evidence>
<dbReference type="InterPro" id="IPR004401">
    <property type="entry name" value="YbaB/EbfC"/>
</dbReference>
<evidence type="ECO:0000313" key="3">
    <source>
        <dbReference type="Proteomes" id="UP000655868"/>
    </source>
</evidence>
<name>A0A934U1P9_9NOCA</name>
<dbReference type="AlphaFoldDB" id="A0A934U1P9"/>
<gene>
    <name evidence="2" type="ORF">JGU71_06240</name>
</gene>
<feature type="coiled-coil region" evidence="1">
    <location>
        <begin position="6"/>
        <end position="33"/>
    </location>
</feature>
<reference evidence="2" key="1">
    <citation type="submission" date="2020-12" db="EMBL/GenBank/DDBJ databases">
        <title>Antrihabitans popcorni sp. nov. and Antrihabitans auranticaus sp. nov., isolated from a larva cave.</title>
        <authorList>
            <person name="Lee S.D."/>
            <person name="Kim I.S."/>
        </authorList>
    </citation>
    <scope>NUCLEOTIDE SEQUENCE</scope>
    <source>
        <strain evidence="2">YC3-6</strain>
    </source>
</reference>
<dbReference type="InterPro" id="IPR036894">
    <property type="entry name" value="YbaB-like_sf"/>
</dbReference>
<protein>
    <submittedName>
        <fullName evidence="2">YbaB/EbfC family nucleoid-associated protein</fullName>
    </submittedName>
</protein>
<proteinExistence type="predicted"/>
<dbReference type="RefSeq" id="WP_199703162.1">
    <property type="nucleotide sequence ID" value="NZ_JAEMNV010000002.1"/>
</dbReference>
<dbReference type="GO" id="GO:0003677">
    <property type="term" value="F:DNA binding"/>
    <property type="evidence" value="ECO:0007669"/>
    <property type="project" value="InterPro"/>
</dbReference>
<organism evidence="2 3">
    <name type="scientific">Antrihabitans stalagmiti</name>
    <dbReference type="NCBI Taxonomy" id="2799499"/>
    <lineage>
        <taxon>Bacteria</taxon>
        <taxon>Bacillati</taxon>
        <taxon>Actinomycetota</taxon>
        <taxon>Actinomycetes</taxon>
        <taxon>Mycobacteriales</taxon>
        <taxon>Nocardiaceae</taxon>
        <taxon>Antrihabitans</taxon>
    </lineage>
</organism>
<accession>A0A934U1P9</accession>
<keyword evidence="3" id="KW-1185">Reference proteome</keyword>
<keyword evidence="1" id="KW-0175">Coiled coil</keyword>
<evidence type="ECO:0000313" key="2">
    <source>
        <dbReference type="EMBL" id="MBJ8338475.1"/>
    </source>
</evidence>
<dbReference type="Gene3D" id="3.30.1310.10">
    <property type="entry name" value="Nucleoid-associated protein YbaB-like domain"/>
    <property type="match status" value="1"/>
</dbReference>